<proteinExistence type="predicted"/>
<name>A0AAD7B1B6_9AGAR</name>
<feature type="region of interest" description="Disordered" evidence="1">
    <location>
        <begin position="148"/>
        <end position="205"/>
    </location>
</feature>
<organism evidence="3 4">
    <name type="scientific">Roridomyces roridus</name>
    <dbReference type="NCBI Taxonomy" id="1738132"/>
    <lineage>
        <taxon>Eukaryota</taxon>
        <taxon>Fungi</taxon>
        <taxon>Dikarya</taxon>
        <taxon>Basidiomycota</taxon>
        <taxon>Agaricomycotina</taxon>
        <taxon>Agaricomycetes</taxon>
        <taxon>Agaricomycetidae</taxon>
        <taxon>Agaricales</taxon>
        <taxon>Marasmiineae</taxon>
        <taxon>Mycenaceae</taxon>
        <taxon>Roridomyces</taxon>
    </lineage>
</organism>
<gene>
    <name evidence="3" type="ORF">FB45DRAFT_948131</name>
</gene>
<protein>
    <submittedName>
        <fullName evidence="3">Uncharacterized protein</fullName>
    </submittedName>
</protein>
<keyword evidence="2" id="KW-0732">Signal</keyword>
<accession>A0AAD7B1B6</accession>
<evidence type="ECO:0000313" key="3">
    <source>
        <dbReference type="EMBL" id="KAJ7607351.1"/>
    </source>
</evidence>
<feature type="compositionally biased region" description="Low complexity" evidence="1">
    <location>
        <begin position="156"/>
        <end position="205"/>
    </location>
</feature>
<dbReference type="AlphaFoldDB" id="A0AAD7B1B6"/>
<dbReference type="Proteomes" id="UP001221142">
    <property type="component" value="Unassembled WGS sequence"/>
</dbReference>
<comment type="caution">
    <text evidence="3">The sequence shown here is derived from an EMBL/GenBank/DDBJ whole genome shotgun (WGS) entry which is preliminary data.</text>
</comment>
<feature type="region of interest" description="Disordered" evidence="1">
    <location>
        <begin position="27"/>
        <end position="46"/>
    </location>
</feature>
<sequence>MVLFIAKVLPLLALLATASLYPSRDNSLRLRTDQDPDDTPDPQFPASPATCGQCENHYSEIKLCMSLVPIMENTDPILSSPNSYISVITCACSDPFHSTFPQCVDCFESTGQADLLNMTSVNDVITGINKVCAFEHALFGGGATSSIPLIDEDDQTSTSSPPTSTPVSTPTSPAANTPTPTTPTPTSTTPASTAPSSTASDAALSHGPASGLLLGALFFVLGAAW</sequence>
<evidence type="ECO:0000313" key="4">
    <source>
        <dbReference type="Proteomes" id="UP001221142"/>
    </source>
</evidence>
<keyword evidence="4" id="KW-1185">Reference proteome</keyword>
<feature type="chain" id="PRO_5042112202" evidence="2">
    <location>
        <begin position="19"/>
        <end position="225"/>
    </location>
</feature>
<evidence type="ECO:0000256" key="2">
    <source>
        <dbReference type="SAM" id="SignalP"/>
    </source>
</evidence>
<dbReference type="EMBL" id="JARKIF010000050">
    <property type="protein sequence ID" value="KAJ7607351.1"/>
    <property type="molecule type" value="Genomic_DNA"/>
</dbReference>
<reference evidence="3" key="1">
    <citation type="submission" date="2023-03" db="EMBL/GenBank/DDBJ databases">
        <title>Massive genome expansion in bonnet fungi (Mycena s.s.) driven by repeated elements and novel gene families across ecological guilds.</title>
        <authorList>
            <consortium name="Lawrence Berkeley National Laboratory"/>
            <person name="Harder C.B."/>
            <person name="Miyauchi S."/>
            <person name="Viragh M."/>
            <person name="Kuo A."/>
            <person name="Thoen E."/>
            <person name="Andreopoulos B."/>
            <person name="Lu D."/>
            <person name="Skrede I."/>
            <person name="Drula E."/>
            <person name="Henrissat B."/>
            <person name="Morin E."/>
            <person name="Kohler A."/>
            <person name="Barry K."/>
            <person name="LaButti K."/>
            <person name="Morin E."/>
            <person name="Salamov A."/>
            <person name="Lipzen A."/>
            <person name="Mereny Z."/>
            <person name="Hegedus B."/>
            <person name="Baldrian P."/>
            <person name="Stursova M."/>
            <person name="Weitz H."/>
            <person name="Taylor A."/>
            <person name="Grigoriev I.V."/>
            <person name="Nagy L.G."/>
            <person name="Martin F."/>
            <person name="Kauserud H."/>
        </authorList>
    </citation>
    <scope>NUCLEOTIDE SEQUENCE</scope>
    <source>
        <strain evidence="3">9284</strain>
    </source>
</reference>
<evidence type="ECO:0000256" key="1">
    <source>
        <dbReference type="SAM" id="MobiDB-lite"/>
    </source>
</evidence>
<feature type="signal peptide" evidence="2">
    <location>
        <begin position="1"/>
        <end position="18"/>
    </location>
</feature>